<organism evidence="1">
    <name type="scientific">mine drainage metagenome</name>
    <dbReference type="NCBI Taxonomy" id="410659"/>
    <lineage>
        <taxon>unclassified sequences</taxon>
        <taxon>metagenomes</taxon>
        <taxon>ecological metagenomes</taxon>
    </lineage>
</organism>
<evidence type="ECO:0008006" key="2">
    <source>
        <dbReference type="Google" id="ProtNLM"/>
    </source>
</evidence>
<dbReference type="InterPro" id="IPR014942">
    <property type="entry name" value="AbiEii"/>
</dbReference>
<dbReference type="Pfam" id="PF08843">
    <property type="entry name" value="AbiEii"/>
    <property type="match status" value="1"/>
</dbReference>
<reference evidence="1" key="2">
    <citation type="journal article" date="2014" name="ISME J.">
        <title>Microbial stratification in low pH oxic and suboxic macroscopic growths along an acid mine drainage.</title>
        <authorList>
            <person name="Mendez-Garcia C."/>
            <person name="Mesa V."/>
            <person name="Sprenger R.R."/>
            <person name="Richter M."/>
            <person name="Diez M.S."/>
            <person name="Solano J."/>
            <person name="Bargiela R."/>
            <person name="Golyshina O.V."/>
            <person name="Manteca A."/>
            <person name="Ramos J.L."/>
            <person name="Gallego J.R."/>
            <person name="Llorente I."/>
            <person name="Martins Dos Santos V.A."/>
            <person name="Jensen O.N."/>
            <person name="Pelaez A.I."/>
            <person name="Sanchez J."/>
            <person name="Ferrer M."/>
        </authorList>
    </citation>
    <scope>NUCLEOTIDE SEQUENCE</scope>
</reference>
<feature type="non-terminal residue" evidence="1">
    <location>
        <position position="1"/>
    </location>
</feature>
<proteinExistence type="predicted"/>
<comment type="caution">
    <text evidence="1">The sequence shown here is derived from an EMBL/GenBank/DDBJ whole genome shotgun (WGS) entry which is preliminary data.</text>
</comment>
<evidence type="ECO:0000313" key="1">
    <source>
        <dbReference type="EMBL" id="EQD53527.1"/>
    </source>
</evidence>
<accession>T1A933</accession>
<sequence>ERLGMEVRTQVGVYPKIYLRAPFESGSGTMRVKIEVNTHERFPARELARVPYAIDSPWFRGDADVQTFCLPELVATKLRALYQRSKGRDLFDLWLALARPDLTPADIVECFAPYRPDHYTGGLAERNLRAKLGDRDFRTDLTRLVAVWPEAYEVDSAAELIIADVFSLL</sequence>
<gene>
    <name evidence="1" type="ORF">B1B_10190</name>
</gene>
<dbReference type="EMBL" id="AUZY01006705">
    <property type="protein sequence ID" value="EQD53527.1"/>
    <property type="molecule type" value="Genomic_DNA"/>
</dbReference>
<dbReference type="AlphaFoldDB" id="T1A933"/>
<reference evidence="1" key="1">
    <citation type="submission" date="2013-08" db="EMBL/GenBank/DDBJ databases">
        <authorList>
            <person name="Mendez C."/>
            <person name="Richter M."/>
            <person name="Ferrer M."/>
            <person name="Sanchez J."/>
        </authorList>
    </citation>
    <scope>NUCLEOTIDE SEQUENCE</scope>
</reference>
<protein>
    <recommendedName>
        <fullName evidence="2">Nucleotidyl transferase AbiEii/AbiGii toxin family protein</fullName>
    </recommendedName>
</protein>
<name>T1A933_9ZZZZ</name>